<keyword evidence="4 6" id="KW-0067">ATP-binding</keyword>
<dbReference type="PROSITE" id="PS00211">
    <property type="entry name" value="ABC_TRANSPORTER_1"/>
    <property type="match status" value="1"/>
</dbReference>
<evidence type="ECO:0000256" key="3">
    <source>
        <dbReference type="ARBA" id="ARBA00022741"/>
    </source>
</evidence>
<keyword evidence="1" id="KW-0813">Transport</keyword>
<dbReference type="InterPro" id="IPR003439">
    <property type="entry name" value="ABC_transporter-like_ATP-bd"/>
</dbReference>
<dbReference type="Pfam" id="PF12399">
    <property type="entry name" value="BCA_ABC_TP_C"/>
    <property type="match status" value="1"/>
</dbReference>
<dbReference type="InterPro" id="IPR003593">
    <property type="entry name" value="AAA+_ATPase"/>
</dbReference>
<keyword evidence="2" id="KW-1003">Cell membrane</keyword>
<dbReference type="InterPro" id="IPR017871">
    <property type="entry name" value="ABC_transporter-like_CS"/>
</dbReference>
<dbReference type="PROSITE" id="PS50893">
    <property type="entry name" value="ABC_TRANSPORTER_2"/>
    <property type="match status" value="1"/>
</dbReference>
<organism evidence="6 7">
    <name type="scientific">Parapusillimonas granuli</name>
    <dbReference type="NCBI Taxonomy" id="380911"/>
    <lineage>
        <taxon>Bacteria</taxon>
        <taxon>Pseudomonadati</taxon>
        <taxon>Pseudomonadota</taxon>
        <taxon>Betaproteobacteria</taxon>
        <taxon>Burkholderiales</taxon>
        <taxon>Alcaligenaceae</taxon>
        <taxon>Parapusillimonas</taxon>
    </lineage>
</organism>
<accession>A0A853G170</accession>
<keyword evidence="3" id="KW-0547">Nucleotide-binding</keyword>
<evidence type="ECO:0000313" key="6">
    <source>
        <dbReference type="EMBL" id="NYT50029.1"/>
    </source>
</evidence>
<dbReference type="SUPFAM" id="SSF52540">
    <property type="entry name" value="P-loop containing nucleoside triphosphate hydrolases"/>
    <property type="match status" value="1"/>
</dbReference>
<evidence type="ECO:0000313" key="7">
    <source>
        <dbReference type="Proteomes" id="UP000559809"/>
    </source>
</evidence>
<dbReference type="RefSeq" id="WP_180155592.1">
    <property type="nucleotide sequence ID" value="NZ_JACCEM010000006.1"/>
</dbReference>
<keyword evidence="7" id="KW-1185">Reference proteome</keyword>
<dbReference type="GO" id="GO:0016887">
    <property type="term" value="F:ATP hydrolysis activity"/>
    <property type="evidence" value="ECO:0007669"/>
    <property type="project" value="InterPro"/>
</dbReference>
<comment type="caution">
    <text evidence="6">The sequence shown here is derived from an EMBL/GenBank/DDBJ whole genome shotgun (WGS) entry which is preliminary data.</text>
</comment>
<reference evidence="6 7" key="1">
    <citation type="submission" date="2020-07" db="EMBL/GenBank/DDBJ databases">
        <title>Taxonomic revisions and descriptions of new bacterial species based on genomic comparisons in the high-G+C-content subgroup of the family Alcaligenaceae.</title>
        <authorList>
            <person name="Szabo A."/>
            <person name="Felfoldi T."/>
        </authorList>
    </citation>
    <scope>NUCLEOTIDE SEQUENCE [LARGE SCALE GENOMIC DNA]</scope>
    <source>
        <strain evidence="6 7">LMG 24012</strain>
    </source>
</reference>
<dbReference type="InterPro" id="IPR027417">
    <property type="entry name" value="P-loop_NTPase"/>
</dbReference>
<dbReference type="GO" id="GO:0005886">
    <property type="term" value="C:plasma membrane"/>
    <property type="evidence" value="ECO:0007669"/>
    <property type="project" value="TreeGrafter"/>
</dbReference>
<dbReference type="Pfam" id="PF00005">
    <property type="entry name" value="ABC_tran"/>
    <property type="match status" value="1"/>
</dbReference>
<dbReference type="InterPro" id="IPR051120">
    <property type="entry name" value="ABC_AA/LPS_Transport"/>
</dbReference>
<dbReference type="CDD" id="cd03219">
    <property type="entry name" value="ABC_Mj1267_LivG_branched"/>
    <property type="match status" value="1"/>
</dbReference>
<dbReference type="PANTHER" id="PTHR45772:SF9">
    <property type="entry name" value="CONSERVED COMPONENT OF ABC TRANSPORTER FOR NATURAL AMINO ACIDS"/>
    <property type="match status" value="1"/>
</dbReference>
<feature type="domain" description="ABC transporter" evidence="5">
    <location>
        <begin position="6"/>
        <end position="248"/>
    </location>
</feature>
<evidence type="ECO:0000259" key="5">
    <source>
        <dbReference type="PROSITE" id="PS50893"/>
    </source>
</evidence>
<sequence>MSQPILDARNVVKRYGRFQALSGVDLRVMRNTIHSVIGPNGAGKTTLFHTLTGTVPLTAGSISFNGKEVGGMADHERVQLGMARSFQVTSLFPTLTVRENLRVAAQGIQPRKALHFWSKSLLHDAHAELIESILARLELTHCIDRVSSQLSHGQQRRLEVGMALAAKPQIIFLDEPTSGMGIDDIDAMKAIIQGLRADLTVVLIEHNMGIVMDISDTITVMQLGRVLVEGTPEQVKSDDRVRQAYLGNMITGGG</sequence>
<proteinExistence type="predicted"/>
<gene>
    <name evidence="6" type="ORF">H0A72_11985</name>
</gene>
<keyword evidence="2" id="KW-0472">Membrane</keyword>
<evidence type="ECO:0000256" key="2">
    <source>
        <dbReference type="ARBA" id="ARBA00022475"/>
    </source>
</evidence>
<dbReference type="Proteomes" id="UP000559809">
    <property type="component" value="Unassembled WGS sequence"/>
</dbReference>
<dbReference type="EMBL" id="JACCEM010000006">
    <property type="protein sequence ID" value="NYT50029.1"/>
    <property type="molecule type" value="Genomic_DNA"/>
</dbReference>
<dbReference type="SMART" id="SM00382">
    <property type="entry name" value="AAA"/>
    <property type="match status" value="1"/>
</dbReference>
<dbReference type="GO" id="GO:0005524">
    <property type="term" value="F:ATP binding"/>
    <property type="evidence" value="ECO:0007669"/>
    <property type="project" value="UniProtKB-KW"/>
</dbReference>
<dbReference type="InterPro" id="IPR032823">
    <property type="entry name" value="BCA_ABC_TP_C"/>
</dbReference>
<protein>
    <submittedName>
        <fullName evidence="6">ABC transporter ATP-binding protein</fullName>
    </submittedName>
</protein>
<evidence type="ECO:0000256" key="4">
    <source>
        <dbReference type="ARBA" id="ARBA00022840"/>
    </source>
</evidence>
<dbReference type="Gene3D" id="3.40.50.300">
    <property type="entry name" value="P-loop containing nucleotide triphosphate hydrolases"/>
    <property type="match status" value="1"/>
</dbReference>
<name>A0A853G170_9BURK</name>
<evidence type="ECO:0000256" key="1">
    <source>
        <dbReference type="ARBA" id="ARBA00022448"/>
    </source>
</evidence>
<dbReference type="AlphaFoldDB" id="A0A853G170"/>
<dbReference type="PANTHER" id="PTHR45772">
    <property type="entry name" value="CONSERVED COMPONENT OF ABC TRANSPORTER FOR NATURAL AMINO ACIDS-RELATED"/>
    <property type="match status" value="1"/>
</dbReference>